<accession>A0A1H5JBD3</accession>
<dbReference type="InterPro" id="IPR050490">
    <property type="entry name" value="Bact_solute-bd_prot1"/>
</dbReference>
<gene>
    <name evidence="6" type="ORF">SAMN04488561_1518</name>
</gene>
<keyword evidence="3" id="KW-0813">Transport</keyword>
<dbReference type="PANTHER" id="PTHR43649:SF31">
    <property type="entry name" value="SN-GLYCEROL-3-PHOSPHATE-BINDING PERIPLASMIC PROTEIN UGPB"/>
    <property type="match status" value="1"/>
</dbReference>
<dbReference type="PROSITE" id="PS51257">
    <property type="entry name" value="PROKAR_LIPOPROTEIN"/>
    <property type="match status" value="1"/>
</dbReference>
<dbReference type="AlphaFoldDB" id="A0A1H5JBD3"/>
<feature type="chain" id="PRO_5038972036" evidence="5">
    <location>
        <begin position="22"/>
        <end position="430"/>
    </location>
</feature>
<evidence type="ECO:0000313" key="6">
    <source>
        <dbReference type="EMBL" id="SEE49774.1"/>
    </source>
</evidence>
<dbReference type="Proteomes" id="UP000181980">
    <property type="component" value="Unassembled WGS sequence"/>
</dbReference>
<comment type="subcellular location">
    <subcellularLocation>
        <location evidence="1">Cell envelope</location>
    </subcellularLocation>
</comment>
<sequence>MKRIPTRLALAAAAATLFALAGCSGTDTADSAGSAASSDTEAEITYAIWDKNQVEAIEQNIADFNEEYPNITVKIDVTPWEQYWTKLQTQASSSTLPDLFWMNGPNFQLYASNDQLEPVDSIIEASDLDPANYPEALNELYSFDGAQYGVPKDFDTIALWYNTEILERAGVEAPTADWTWDDFRAAAKQISTTLGGEGIYGVAPWLTNGQSAYYNTILQAGGEIISSDGASSGFDSPEAIAGLQLWADLIADGSSPTLQQLSDTDALAYFSNGKAGLYWSGTWDVAPLAESAVADKIVVAPLPQDQRRATVIHGLANVVSADSANKAAAQAFQAFLGSQQAQQTQAEMGAANPAFNDTQAAFVNSVPGFNLQVFLDAAADYSFPYPVSQNTSAWTQLEAELLPQAFSGERPVAEVAQELAEKMNEELADE</sequence>
<proteinExistence type="inferred from homology"/>
<keyword evidence="7" id="KW-1185">Reference proteome</keyword>
<evidence type="ECO:0000256" key="5">
    <source>
        <dbReference type="SAM" id="SignalP"/>
    </source>
</evidence>
<comment type="similarity">
    <text evidence="2">Belongs to the bacterial solute-binding protein 1 family.</text>
</comment>
<dbReference type="InterPro" id="IPR006059">
    <property type="entry name" value="SBP"/>
</dbReference>
<organism evidence="6 7">
    <name type="scientific">Jiangella alba</name>
    <dbReference type="NCBI Taxonomy" id="561176"/>
    <lineage>
        <taxon>Bacteria</taxon>
        <taxon>Bacillati</taxon>
        <taxon>Actinomycetota</taxon>
        <taxon>Actinomycetes</taxon>
        <taxon>Jiangellales</taxon>
        <taxon>Jiangellaceae</taxon>
        <taxon>Jiangella</taxon>
    </lineage>
</organism>
<dbReference type="OrthoDB" id="1650177at2"/>
<dbReference type="PANTHER" id="PTHR43649">
    <property type="entry name" value="ARABINOSE-BINDING PROTEIN-RELATED"/>
    <property type="match status" value="1"/>
</dbReference>
<protein>
    <submittedName>
        <fullName evidence="6">Carbohydrate ABC transporter substrate-binding protein, CUT1 family</fullName>
    </submittedName>
</protein>
<keyword evidence="4 5" id="KW-0732">Signal</keyword>
<dbReference type="SUPFAM" id="SSF53850">
    <property type="entry name" value="Periplasmic binding protein-like II"/>
    <property type="match status" value="1"/>
</dbReference>
<evidence type="ECO:0000256" key="1">
    <source>
        <dbReference type="ARBA" id="ARBA00004196"/>
    </source>
</evidence>
<dbReference type="RefSeq" id="WP_069111083.1">
    <property type="nucleotide sequence ID" value="NZ_FNUC01000003.1"/>
</dbReference>
<evidence type="ECO:0000256" key="3">
    <source>
        <dbReference type="ARBA" id="ARBA00022448"/>
    </source>
</evidence>
<name>A0A1H5JBD3_9ACTN</name>
<feature type="signal peptide" evidence="5">
    <location>
        <begin position="1"/>
        <end position="21"/>
    </location>
</feature>
<evidence type="ECO:0000256" key="4">
    <source>
        <dbReference type="ARBA" id="ARBA00022729"/>
    </source>
</evidence>
<reference evidence="7" key="1">
    <citation type="submission" date="2016-10" db="EMBL/GenBank/DDBJ databases">
        <authorList>
            <person name="Varghese N."/>
            <person name="Submissions S."/>
        </authorList>
    </citation>
    <scope>NUCLEOTIDE SEQUENCE [LARGE SCALE GENOMIC DNA]</scope>
    <source>
        <strain evidence="7">DSM 45237</strain>
    </source>
</reference>
<evidence type="ECO:0000313" key="7">
    <source>
        <dbReference type="Proteomes" id="UP000181980"/>
    </source>
</evidence>
<evidence type="ECO:0000256" key="2">
    <source>
        <dbReference type="ARBA" id="ARBA00008520"/>
    </source>
</evidence>
<dbReference type="EMBL" id="FNUC01000003">
    <property type="protein sequence ID" value="SEE49774.1"/>
    <property type="molecule type" value="Genomic_DNA"/>
</dbReference>
<dbReference type="Gene3D" id="3.40.190.10">
    <property type="entry name" value="Periplasmic binding protein-like II"/>
    <property type="match status" value="1"/>
</dbReference>
<dbReference type="CDD" id="cd13585">
    <property type="entry name" value="PBP2_TMBP_like"/>
    <property type="match status" value="1"/>
</dbReference>
<dbReference type="STRING" id="561176.SAMN04488561_1518"/>
<dbReference type="GO" id="GO:0030313">
    <property type="term" value="C:cell envelope"/>
    <property type="evidence" value="ECO:0007669"/>
    <property type="project" value="UniProtKB-SubCell"/>
</dbReference>
<dbReference type="Pfam" id="PF01547">
    <property type="entry name" value="SBP_bac_1"/>
    <property type="match status" value="1"/>
</dbReference>